<evidence type="ECO:0000313" key="1">
    <source>
        <dbReference type="EMBL" id="MDQ7251656.1"/>
    </source>
</evidence>
<proteinExistence type="predicted"/>
<dbReference type="Proteomes" id="UP001230156">
    <property type="component" value="Unassembled WGS sequence"/>
</dbReference>
<keyword evidence="2" id="KW-1185">Reference proteome</keyword>
<accession>A0ABU0YVB6</accession>
<gene>
    <name evidence="1" type="ORF">Q8A70_28470</name>
</gene>
<comment type="caution">
    <text evidence="1">The sequence shown here is derived from an EMBL/GenBank/DDBJ whole genome shotgun (WGS) entry which is preliminary data.</text>
</comment>
<reference evidence="2" key="1">
    <citation type="submission" date="2023-08" db="EMBL/GenBank/DDBJ databases">
        <title>Rhodospirillaceae gen. nov., a novel taxon isolated from the Yangtze River Yuezi River estuary sludge.</title>
        <authorList>
            <person name="Ruan L."/>
        </authorList>
    </citation>
    <scope>NUCLEOTIDE SEQUENCE [LARGE SCALE GENOMIC DNA]</scope>
    <source>
        <strain evidence="2">R-7</strain>
    </source>
</reference>
<sequence length="396" mass="41732">MRLQAHHGEFRGLGFCLQLGAFLLEIDESLSDRLDVGAGRDRIDHAPDLAVHIAELPSSSRLFCNRARSIRSLGVVIVGDEARHCVRVEKLRGDAIQDQGFQPLGRDAMGVLAPPALLVGGAAVLSRIHDDIGTATAAAPQKTGQQALRPAAHRGGVTQAFSDLLDRFPGSIVNDAQRLVVGDGPSLCGHQAAALPPRVRILAVGRLAVGELAEIEPVAQDTVGATLVACDGRCVPGAAPGARHPLVVEPLRDALGRPAGDELREDALHDRGLVRIDLAKAADRLSVRPKAMHHAIPIGQPAGRAAALDLAPLPASDLFGQVLQEDGVHRALEADVEFGNLAFAYSDDGDAGGAQPLEDVGDVLEAPGEAVLRLSDHDIEPTELRIGQHRTRPRAL</sequence>
<evidence type="ECO:0000313" key="2">
    <source>
        <dbReference type="Proteomes" id="UP001230156"/>
    </source>
</evidence>
<name>A0ABU0YVB6_9PROT</name>
<protein>
    <submittedName>
        <fullName evidence="1">Uncharacterized protein</fullName>
    </submittedName>
</protein>
<dbReference type="EMBL" id="JAUYVI010000015">
    <property type="protein sequence ID" value="MDQ7251656.1"/>
    <property type="molecule type" value="Genomic_DNA"/>
</dbReference>
<organism evidence="1 2">
    <name type="scientific">Dongia sedimenti</name>
    <dbReference type="NCBI Taxonomy" id="3064282"/>
    <lineage>
        <taxon>Bacteria</taxon>
        <taxon>Pseudomonadati</taxon>
        <taxon>Pseudomonadota</taxon>
        <taxon>Alphaproteobacteria</taxon>
        <taxon>Rhodospirillales</taxon>
        <taxon>Dongiaceae</taxon>
        <taxon>Dongia</taxon>
    </lineage>
</organism>